<dbReference type="EMBL" id="JAQGEF010000006">
    <property type="protein sequence ID" value="MDA3614535.1"/>
    <property type="molecule type" value="Genomic_DNA"/>
</dbReference>
<dbReference type="InterPro" id="IPR037066">
    <property type="entry name" value="Plug_dom_sf"/>
</dbReference>
<comment type="caution">
    <text evidence="9">The sequence shown here is derived from an EMBL/GenBank/DDBJ whole genome shotgun (WGS) entry which is preliminary data.</text>
</comment>
<accession>A0ABT4UIC0</accession>
<organism evidence="9 10">
    <name type="scientific">Polluticaenibacter yanchengensis</name>
    <dbReference type="NCBI Taxonomy" id="3014562"/>
    <lineage>
        <taxon>Bacteria</taxon>
        <taxon>Pseudomonadati</taxon>
        <taxon>Bacteroidota</taxon>
        <taxon>Chitinophagia</taxon>
        <taxon>Chitinophagales</taxon>
        <taxon>Chitinophagaceae</taxon>
        <taxon>Polluticaenibacter</taxon>
    </lineage>
</organism>
<gene>
    <name evidence="9" type="ORF">O3P16_06925</name>
</gene>
<evidence type="ECO:0000256" key="3">
    <source>
        <dbReference type="ARBA" id="ARBA00022452"/>
    </source>
</evidence>
<keyword evidence="9" id="KW-0675">Receptor</keyword>
<name>A0ABT4UIC0_9BACT</name>
<feature type="domain" description="TonB-dependent receptor plug" evidence="8">
    <location>
        <begin position="30"/>
        <end position="106"/>
    </location>
</feature>
<keyword evidence="5" id="KW-0732">Signal</keyword>
<dbReference type="PANTHER" id="PTHR30069:SF29">
    <property type="entry name" value="HEMOGLOBIN AND HEMOGLOBIN-HAPTOGLOBIN-BINDING PROTEIN 1-RELATED"/>
    <property type="match status" value="1"/>
</dbReference>
<sequence length="651" mass="73196">MKQNTTIAQSSADSLQSVEIISKKYINNFSSTVPVQTMNANVIKLLNAPSVADISKFLTGVVIKDYGGLGGLKTVSVRSLGASHTGVLYDGVNITDMQNSQIDLGKYADNLIHHLALYQSVPVSANLPAQAYSSSALLMIETPAAGLPLHRLKIKAGTQWGSWGLNRHHLALQAPWGSRTQFSIAANYQNTKGNYPFKSVNGNVTEHLRRENSQVNAAQVELNLSHLFKDSGQLQVKVFAQNSDRGLPKAVIYYYNLSNENLWNNDVFTQVNYKRKFNHTTSFSTAIKYSNHYTRYTNPTLIIDNKATDNKYTEQSVYYTAALLSKINKYWALSVASDIAVTDLNANLRSFAYPTRFSNWSVAGVQYNKRLLDINMAALYTYMKDEVESGIPAARQSRLTPNVSLAYKFHAASPFLIRAFYKTIFRNPNFNDLYYTIIGNRALRPELAKQLNLGVAYQQDVKNTWLQKIGWSMDAYYNKVTDKILAMPGGNLFAWSMLNIGKVNIWGADISVEGNGKIGAQLDWRIKTGFNYNISEDRSNKNSVNYKTQIPNTPKTNGFAIAMLNYKQIGLVYNALYSGTRYSLGGNLPENKMDSYVIHDVSLNYGHHIKKWQLQWQFSVNNLLDKAYDIVMFYPMPGRNIAAKLVIQNFK</sequence>
<dbReference type="Proteomes" id="UP001210231">
    <property type="component" value="Unassembled WGS sequence"/>
</dbReference>
<keyword evidence="6" id="KW-0472">Membrane</keyword>
<keyword evidence="4" id="KW-0812">Transmembrane</keyword>
<dbReference type="Gene3D" id="2.170.130.10">
    <property type="entry name" value="TonB-dependent receptor, plug domain"/>
    <property type="match status" value="1"/>
</dbReference>
<keyword evidence="2" id="KW-0813">Transport</keyword>
<keyword evidence="3" id="KW-1134">Transmembrane beta strand</keyword>
<keyword evidence="10" id="KW-1185">Reference proteome</keyword>
<keyword evidence="7" id="KW-0998">Cell outer membrane</keyword>
<evidence type="ECO:0000256" key="2">
    <source>
        <dbReference type="ARBA" id="ARBA00022448"/>
    </source>
</evidence>
<evidence type="ECO:0000259" key="8">
    <source>
        <dbReference type="Pfam" id="PF07715"/>
    </source>
</evidence>
<comment type="subcellular location">
    <subcellularLocation>
        <location evidence="1">Cell outer membrane</location>
        <topology evidence="1">Multi-pass membrane protein</topology>
    </subcellularLocation>
</comment>
<dbReference type="Pfam" id="PF07715">
    <property type="entry name" value="Plug"/>
    <property type="match status" value="1"/>
</dbReference>
<evidence type="ECO:0000313" key="9">
    <source>
        <dbReference type="EMBL" id="MDA3614535.1"/>
    </source>
</evidence>
<dbReference type="InterPro" id="IPR036942">
    <property type="entry name" value="Beta-barrel_TonB_sf"/>
</dbReference>
<evidence type="ECO:0000256" key="1">
    <source>
        <dbReference type="ARBA" id="ARBA00004571"/>
    </source>
</evidence>
<evidence type="ECO:0000256" key="5">
    <source>
        <dbReference type="ARBA" id="ARBA00022729"/>
    </source>
</evidence>
<evidence type="ECO:0000256" key="6">
    <source>
        <dbReference type="ARBA" id="ARBA00023136"/>
    </source>
</evidence>
<reference evidence="9 10" key="1">
    <citation type="submission" date="2022-12" db="EMBL/GenBank/DDBJ databases">
        <title>Chitinophagaceae gen. sp. nov., a new member of the family Chitinophagaceae, isolated from soil in a chemical factory.</title>
        <authorList>
            <person name="Ke Z."/>
        </authorList>
    </citation>
    <scope>NUCLEOTIDE SEQUENCE [LARGE SCALE GENOMIC DNA]</scope>
    <source>
        <strain evidence="9 10">LY-5</strain>
    </source>
</reference>
<evidence type="ECO:0000256" key="7">
    <source>
        <dbReference type="ARBA" id="ARBA00023237"/>
    </source>
</evidence>
<dbReference type="InterPro" id="IPR012910">
    <property type="entry name" value="Plug_dom"/>
</dbReference>
<evidence type="ECO:0000256" key="4">
    <source>
        <dbReference type="ARBA" id="ARBA00022692"/>
    </source>
</evidence>
<dbReference type="Gene3D" id="2.40.170.20">
    <property type="entry name" value="TonB-dependent receptor, beta-barrel domain"/>
    <property type="match status" value="1"/>
</dbReference>
<dbReference type="SUPFAM" id="SSF56935">
    <property type="entry name" value="Porins"/>
    <property type="match status" value="1"/>
</dbReference>
<proteinExistence type="predicted"/>
<evidence type="ECO:0000313" key="10">
    <source>
        <dbReference type="Proteomes" id="UP001210231"/>
    </source>
</evidence>
<dbReference type="InterPro" id="IPR039426">
    <property type="entry name" value="TonB-dep_rcpt-like"/>
</dbReference>
<protein>
    <submittedName>
        <fullName evidence="9">TonB-dependent receptor</fullName>
    </submittedName>
</protein>
<dbReference type="PANTHER" id="PTHR30069">
    <property type="entry name" value="TONB-DEPENDENT OUTER MEMBRANE RECEPTOR"/>
    <property type="match status" value="1"/>
</dbReference>